<dbReference type="Proteomes" id="UP000078599">
    <property type="component" value="Unassembled WGS sequence"/>
</dbReference>
<evidence type="ECO:0000313" key="1">
    <source>
        <dbReference type="EMBL" id="CQR28468.1"/>
    </source>
</evidence>
<gene>
    <name evidence="1" type="ORF">THICB1_110426</name>
</gene>
<comment type="caution">
    <text evidence="1">The sequence shown here is derived from an EMBL/GenBank/DDBJ whole genome shotgun (WGS) entry which is preliminary data.</text>
</comment>
<dbReference type="EMBL" id="CTRI01000003">
    <property type="protein sequence ID" value="CQR28468.1"/>
    <property type="molecule type" value="Genomic_DNA"/>
</dbReference>
<reference evidence="1 2" key="1">
    <citation type="submission" date="2015-03" db="EMBL/GenBank/DDBJ databases">
        <authorList>
            <person name="Regsiter A."/>
            <person name="william w."/>
        </authorList>
    </citation>
    <scope>NUCLEOTIDE SEQUENCE [LARGE SCALE GENOMIC DNA]</scope>
    <source>
        <strain evidence="1 2">CB1</strain>
    </source>
</reference>
<proteinExistence type="predicted"/>
<evidence type="ECO:0000313" key="2">
    <source>
        <dbReference type="Proteomes" id="UP000078599"/>
    </source>
</evidence>
<keyword evidence="2" id="KW-1185">Reference proteome</keyword>
<name>A0ABP1Z3B3_THIA3</name>
<protein>
    <submittedName>
        <fullName evidence="1">Uncharacterized protein</fullName>
    </submittedName>
</protein>
<sequence>MDAGACLAASAAAASQMIHAFHFL</sequence>
<accession>A0ABP1Z3B3</accession>
<organism evidence="1 2">
    <name type="scientific">Thiomonas arsenitoxydans (strain DSM 22701 / CIP 110005 / 3As)</name>
    <dbReference type="NCBI Taxonomy" id="426114"/>
    <lineage>
        <taxon>Bacteria</taxon>
        <taxon>Pseudomonadati</taxon>
        <taxon>Pseudomonadota</taxon>
        <taxon>Betaproteobacteria</taxon>
        <taxon>Burkholderiales</taxon>
        <taxon>Thiomonas</taxon>
    </lineage>
</organism>